<keyword evidence="4" id="KW-1185">Reference proteome</keyword>
<dbReference type="Proteomes" id="UP000634206">
    <property type="component" value="Unassembled WGS sequence"/>
</dbReference>
<dbReference type="RefSeq" id="WP_309487958.1">
    <property type="nucleotide sequence ID" value="NZ_JAENIG010000001.1"/>
</dbReference>
<dbReference type="InterPro" id="IPR011006">
    <property type="entry name" value="CheY-like_superfamily"/>
</dbReference>
<evidence type="ECO:0000259" key="2">
    <source>
        <dbReference type="PROSITE" id="PS50110"/>
    </source>
</evidence>
<organism evidence="3 4">
    <name type="scientific">Oceaniferula flava</name>
    <dbReference type="NCBI Taxonomy" id="2800421"/>
    <lineage>
        <taxon>Bacteria</taxon>
        <taxon>Pseudomonadati</taxon>
        <taxon>Verrucomicrobiota</taxon>
        <taxon>Verrucomicrobiia</taxon>
        <taxon>Verrucomicrobiales</taxon>
        <taxon>Verrucomicrobiaceae</taxon>
        <taxon>Oceaniferula</taxon>
    </lineage>
</organism>
<dbReference type="EMBL" id="JAENIG010000001">
    <property type="protein sequence ID" value="MBK1853359.1"/>
    <property type="molecule type" value="Genomic_DNA"/>
</dbReference>
<keyword evidence="1" id="KW-0597">Phosphoprotein</keyword>
<proteinExistence type="predicted"/>
<accession>A0AAE2SAN3</accession>
<dbReference type="AlphaFoldDB" id="A0AAE2SAN3"/>
<dbReference type="Pfam" id="PF00072">
    <property type="entry name" value="Response_reg"/>
    <property type="match status" value="1"/>
</dbReference>
<feature type="modified residue" description="4-aspartylphosphate" evidence="1">
    <location>
        <position position="60"/>
    </location>
</feature>
<evidence type="ECO:0000256" key="1">
    <source>
        <dbReference type="PROSITE-ProRule" id="PRU00169"/>
    </source>
</evidence>
<dbReference type="SMART" id="SM00448">
    <property type="entry name" value="REC"/>
    <property type="match status" value="1"/>
</dbReference>
<reference evidence="3" key="1">
    <citation type="submission" date="2021-01" db="EMBL/GenBank/DDBJ databases">
        <title>Modified the classification status of verrucomicrobia.</title>
        <authorList>
            <person name="Feng X."/>
        </authorList>
    </citation>
    <scope>NUCLEOTIDE SEQUENCE</scope>
    <source>
        <strain evidence="3">5K15</strain>
    </source>
</reference>
<protein>
    <submittedName>
        <fullName evidence="3">Response regulator</fullName>
    </submittedName>
</protein>
<dbReference type="PANTHER" id="PTHR43228">
    <property type="entry name" value="TWO-COMPONENT RESPONSE REGULATOR"/>
    <property type="match status" value="1"/>
</dbReference>
<dbReference type="CDD" id="cd00156">
    <property type="entry name" value="REC"/>
    <property type="match status" value="1"/>
</dbReference>
<dbReference type="GO" id="GO:0000160">
    <property type="term" value="P:phosphorelay signal transduction system"/>
    <property type="evidence" value="ECO:0007669"/>
    <property type="project" value="InterPro"/>
</dbReference>
<name>A0AAE2SAN3_9BACT</name>
<dbReference type="InterPro" id="IPR052048">
    <property type="entry name" value="ST_Response_Regulator"/>
</dbReference>
<dbReference type="Gene3D" id="3.40.50.2300">
    <property type="match status" value="1"/>
</dbReference>
<dbReference type="InterPro" id="IPR001789">
    <property type="entry name" value="Sig_transdc_resp-reg_receiver"/>
</dbReference>
<evidence type="ECO:0000313" key="4">
    <source>
        <dbReference type="Proteomes" id="UP000634206"/>
    </source>
</evidence>
<comment type="caution">
    <text evidence="3">The sequence shown here is derived from an EMBL/GenBank/DDBJ whole genome shotgun (WGS) entry which is preliminary data.</text>
</comment>
<sequence length="204" mass="22650">MMADPIDMTHRILVVDDEPSLRVGLEMALMGANREIASCGDGYEALAALQHEKFDLIVLDLNMPGLTGLDVLNQMRDRGDMTRVVVCSAHVTERAILSAVRNGVVDFIAKPLSLQELRKFVSDVLEAHNDNPSTVEQAFVHARRLEFGVAAELLEESIQMHVDEPCLENWFRVFSILDSTPVREKHGIALDDARVLADSAVMRS</sequence>
<dbReference type="SUPFAM" id="SSF52172">
    <property type="entry name" value="CheY-like"/>
    <property type="match status" value="1"/>
</dbReference>
<dbReference type="PANTHER" id="PTHR43228:SF1">
    <property type="entry name" value="TWO-COMPONENT RESPONSE REGULATOR ARR22"/>
    <property type="match status" value="1"/>
</dbReference>
<dbReference type="PROSITE" id="PS50110">
    <property type="entry name" value="RESPONSE_REGULATORY"/>
    <property type="match status" value="1"/>
</dbReference>
<feature type="domain" description="Response regulatory" evidence="2">
    <location>
        <begin position="11"/>
        <end position="125"/>
    </location>
</feature>
<gene>
    <name evidence="3" type="ORF">JIN83_00145</name>
</gene>
<evidence type="ECO:0000313" key="3">
    <source>
        <dbReference type="EMBL" id="MBK1853359.1"/>
    </source>
</evidence>